<reference evidence="4 5" key="1">
    <citation type="submission" date="2012-05" db="EMBL/GenBank/DDBJ databases">
        <title>Genome sequence of Nitritalea halalkaliphila LW7.</title>
        <authorList>
            <person name="Jangir P.K."/>
            <person name="Singh A."/>
            <person name="Shivaji S."/>
            <person name="Sharma R."/>
        </authorList>
    </citation>
    <scope>NUCLEOTIDE SEQUENCE [LARGE SCALE GENOMIC DNA]</scope>
    <source>
        <strain evidence="4 5">LW7</strain>
    </source>
</reference>
<dbReference type="PROSITE" id="PS51257">
    <property type="entry name" value="PROKAR_LIPOPROTEIN"/>
    <property type="match status" value="1"/>
</dbReference>
<evidence type="ECO:0000259" key="2">
    <source>
        <dbReference type="Pfam" id="PF13448"/>
    </source>
</evidence>
<evidence type="ECO:0000259" key="3">
    <source>
        <dbReference type="Pfam" id="PF16130"/>
    </source>
</evidence>
<protein>
    <recommendedName>
        <fullName evidence="6">DUF4842 domain-containing protein</fullName>
    </recommendedName>
</protein>
<dbReference type="NCBIfam" id="TIGR04456">
    <property type="entry name" value="LruC_dom"/>
    <property type="match status" value="1"/>
</dbReference>
<name>I5C2K6_9BACT</name>
<accession>I5C2K6</accession>
<feature type="signal peptide" evidence="1">
    <location>
        <begin position="1"/>
        <end position="28"/>
    </location>
</feature>
<dbReference type="AlphaFoldDB" id="I5C2K6"/>
<dbReference type="InterPro" id="IPR032295">
    <property type="entry name" value="DUF4842"/>
</dbReference>
<evidence type="ECO:0008006" key="6">
    <source>
        <dbReference type="Google" id="ProtNLM"/>
    </source>
</evidence>
<dbReference type="PATRIC" id="fig|1189621.3.peg.2475"/>
<dbReference type="InterPro" id="IPR025193">
    <property type="entry name" value="DUF4114"/>
</dbReference>
<dbReference type="OrthoDB" id="1204817at2"/>
<dbReference type="STRING" id="1189621.A3SI_11894"/>
<keyword evidence="5" id="KW-1185">Reference proteome</keyword>
<evidence type="ECO:0000313" key="4">
    <source>
        <dbReference type="EMBL" id="EIM76058.1"/>
    </source>
</evidence>
<dbReference type="InterPro" id="IPR031025">
    <property type="entry name" value="LruC_dom"/>
</dbReference>
<dbReference type="Pfam" id="PF16130">
    <property type="entry name" value="DUF4842"/>
    <property type="match status" value="1"/>
</dbReference>
<keyword evidence="1" id="KW-0732">Signal</keyword>
<dbReference type="Proteomes" id="UP000005551">
    <property type="component" value="Unassembled WGS sequence"/>
</dbReference>
<dbReference type="EMBL" id="AJYA01000024">
    <property type="protein sequence ID" value="EIM76058.1"/>
    <property type="molecule type" value="Genomic_DNA"/>
</dbReference>
<organism evidence="4 5">
    <name type="scientific">Nitritalea halalkaliphila LW7</name>
    <dbReference type="NCBI Taxonomy" id="1189621"/>
    <lineage>
        <taxon>Bacteria</taxon>
        <taxon>Pseudomonadati</taxon>
        <taxon>Bacteroidota</taxon>
        <taxon>Cytophagia</taxon>
        <taxon>Cytophagales</taxon>
        <taxon>Cyclobacteriaceae</taxon>
        <taxon>Nitritalea</taxon>
    </lineage>
</organism>
<proteinExistence type="predicted"/>
<gene>
    <name evidence="4" type="ORF">A3SI_11894</name>
</gene>
<feature type="domain" description="DUF4842" evidence="3">
    <location>
        <begin position="476"/>
        <end position="677"/>
    </location>
</feature>
<comment type="caution">
    <text evidence="4">The sequence shown here is derived from an EMBL/GenBank/DDBJ whole genome shotgun (WGS) entry which is preliminary data.</text>
</comment>
<evidence type="ECO:0000313" key="5">
    <source>
        <dbReference type="Proteomes" id="UP000005551"/>
    </source>
</evidence>
<evidence type="ECO:0000256" key="1">
    <source>
        <dbReference type="SAM" id="SignalP"/>
    </source>
</evidence>
<dbReference type="Pfam" id="PF13448">
    <property type="entry name" value="DUF4114"/>
    <property type="match status" value="1"/>
</dbReference>
<dbReference type="RefSeq" id="WP_009055461.1">
    <property type="nucleotide sequence ID" value="NZ_AJYA01000024.1"/>
</dbReference>
<feature type="domain" description="DUF4114" evidence="2">
    <location>
        <begin position="304"/>
        <end position="389"/>
    </location>
</feature>
<feature type="chain" id="PRO_5003700179" description="DUF4842 domain-containing protein" evidence="1">
    <location>
        <begin position="29"/>
        <end position="690"/>
    </location>
</feature>
<sequence length="690" mass="76378">MLLLKMKKIRTHRLCSLLVLLGLGLAMACSPDDSLSVDRPDDPNAGFLGLQVPPNFLFQSEEQVRLEFRVRFSPEQAAAGVPYSLFTADPDAGGQLITRFRLNEGGTFTGLLALPSTQDSVWLSTSFPGVESFVRLPVQQGVVRYERLISELPSGAEASAKQALSDSRSQQQVNGFFTLGAWRPNGTPDYLLGRFPPAPALLNRVAAALPEGRDVRVHSPELLGANRQRVLTVQEDTELFVTVLKTGNSNRSRNALGYYYYGPGDRPQTVQEVLNRTIIFPHVHNGILRPGDRVRLEGPNGATFPAGTRVGFIFIADSWQNAARGLEVGSFTAFTENQLNTFITNPALRDQGLFLYDIASQSAVLAWEETRRDSNQSDHDFNDNIFQISAGSPTALQRSGLSLLGDGASDSDGDGVPDFTDDFPTDPERAFRSYYPSEEGEATLMFEDLWPFFGDYDMNDLVLGYHVEEHLDANQRISRIRFHLRIRATGAGFRTGFGIQFQTPTANIRSVTGTGQVGEITSLLPTGAEAGQRLANVIFFEDANAVMPEFSNVLVGRPPVEEQTFTVDIIFEEPVSRAVLGSAPYNPYTFRRSDRSHEIHLPGQEPTDKFNRNLFGRGDDNSSFSAQRFFQSRSGLNWAINVPAFVPHLVENADLTEAYRDFPGWARSGGTENRDWFKQNINSGLIFSQP</sequence>